<dbReference type="SUPFAM" id="SSF46689">
    <property type="entry name" value="Homeodomain-like"/>
    <property type="match status" value="1"/>
</dbReference>
<dbReference type="PANTHER" id="PTHR43280:SF2">
    <property type="entry name" value="HTH-TYPE TRANSCRIPTIONAL REGULATOR EXSA"/>
    <property type="match status" value="1"/>
</dbReference>
<dbReference type="InterPro" id="IPR018060">
    <property type="entry name" value="HTH_AraC"/>
</dbReference>
<comment type="caution">
    <text evidence="6">The sequence shown here is derived from an EMBL/GenBank/DDBJ whole genome shotgun (WGS) entry which is preliminary data.</text>
</comment>
<proteinExistence type="predicted"/>
<evidence type="ECO:0000256" key="3">
    <source>
        <dbReference type="ARBA" id="ARBA00023163"/>
    </source>
</evidence>
<dbReference type="PANTHER" id="PTHR43280">
    <property type="entry name" value="ARAC-FAMILY TRANSCRIPTIONAL REGULATOR"/>
    <property type="match status" value="1"/>
</dbReference>
<dbReference type="EMBL" id="JAKGAQ010000001">
    <property type="protein sequence ID" value="MCF2870339.1"/>
    <property type="molecule type" value="Genomic_DNA"/>
</dbReference>
<evidence type="ECO:0000256" key="4">
    <source>
        <dbReference type="SAM" id="Phobius"/>
    </source>
</evidence>
<feature type="transmembrane region" description="Helical" evidence="4">
    <location>
        <begin position="6"/>
        <end position="25"/>
    </location>
</feature>
<dbReference type="Pfam" id="PF12833">
    <property type="entry name" value="HTH_18"/>
    <property type="match status" value="1"/>
</dbReference>
<name>A0ABS9CU27_9RHOB</name>
<feature type="transmembrane region" description="Helical" evidence="4">
    <location>
        <begin position="191"/>
        <end position="213"/>
    </location>
</feature>
<feature type="transmembrane region" description="Helical" evidence="4">
    <location>
        <begin position="103"/>
        <end position="124"/>
    </location>
</feature>
<dbReference type="RefSeq" id="WP_235224443.1">
    <property type="nucleotide sequence ID" value="NZ_JAKGAQ010000001.1"/>
</dbReference>
<reference evidence="6 7" key="1">
    <citation type="submission" date="2022-01" db="EMBL/GenBank/DDBJ databases">
        <title>Octadecabacter sp. nov., isolated from a marine alga.</title>
        <authorList>
            <person name="Jin M.S."/>
            <person name="Kim H.M."/>
            <person name="Han D.M."/>
            <person name="Jung J.J."/>
            <person name="Jeon C.O."/>
        </authorList>
    </citation>
    <scope>NUCLEOTIDE SEQUENCE [LARGE SCALE GENOMIC DNA]</scope>
    <source>
        <strain evidence="6 7">G9-8</strain>
    </source>
</reference>
<gene>
    <name evidence="6" type="ORF">L0664_04610</name>
</gene>
<dbReference type="PROSITE" id="PS00041">
    <property type="entry name" value="HTH_ARAC_FAMILY_1"/>
    <property type="match status" value="1"/>
</dbReference>
<sequence>MMTQPILDIIATATFSLGLFGAVLCCLQTRDVWPFRALAAVLLASCATTLGDVPWPIANPDSAIRFDIFAAVIWLIGLMAAAPLFWGYVRVITSVTPRLPPRIWVHALLPTIALILGAAVLFMPQHARLGLFTDTHPLPTGWPLAVGMAGEMLVLLAIVQWGAYVVAIIRRLHHYRKRLRSYVASVEHNELKWIGTIIVIYSAYWGVGAIDVAADVTPLTATVPAWIDAVFGLGLLVILLLFGLRQRPSLAPGAATLPDSATKYEKSALTPAMADRITRKLRAAMGDDKLHRDPNLSLWSLARHIGASPNYISQTLNENIGDSFFDFVNSYRISDAQALLRDTDQTVLEITYDVGFNSRSSFYTAFKKVTRQTPTAYRGSVSAPT</sequence>
<organism evidence="6 7">
    <name type="scientific">Octadecabacter dasysiphoniae</name>
    <dbReference type="NCBI Taxonomy" id="2909341"/>
    <lineage>
        <taxon>Bacteria</taxon>
        <taxon>Pseudomonadati</taxon>
        <taxon>Pseudomonadota</taxon>
        <taxon>Alphaproteobacteria</taxon>
        <taxon>Rhodobacterales</taxon>
        <taxon>Roseobacteraceae</taxon>
        <taxon>Octadecabacter</taxon>
    </lineage>
</organism>
<feature type="transmembrane region" description="Helical" evidence="4">
    <location>
        <begin position="225"/>
        <end position="244"/>
    </location>
</feature>
<keyword evidence="3" id="KW-0804">Transcription</keyword>
<feature type="transmembrane region" description="Helical" evidence="4">
    <location>
        <begin position="69"/>
        <end position="91"/>
    </location>
</feature>
<protein>
    <submittedName>
        <fullName evidence="6">Helix-turn-helix transcriptional regulator</fullName>
    </submittedName>
</protein>
<dbReference type="PROSITE" id="PS01124">
    <property type="entry name" value="HTH_ARAC_FAMILY_2"/>
    <property type="match status" value="1"/>
</dbReference>
<keyword evidence="1" id="KW-0805">Transcription regulation</keyword>
<keyword evidence="4" id="KW-1133">Transmembrane helix</keyword>
<evidence type="ECO:0000256" key="1">
    <source>
        <dbReference type="ARBA" id="ARBA00023015"/>
    </source>
</evidence>
<dbReference type="SMART" id="SM00342">
    <property type="entry name" value="HTH_ARAC"/>
    <property type="match status" value="1"/>
</dbReference>
<keyword evidence="7" id="KW-1185">Reference proteome</keyword>
<feature type="domain" description="HTH araC/xylS-type" evidence="5">
    <location>
        <begin position="275"/>
        <end position="380"/>
    </location>
</feature>
<evidence type="ECO:0000313" key="7">
    <source>
        <dbReference type="Proteomes" id="UP001200557"/>
    </source>
</evidence>
<keyword evidence="2" id="KW-0238">DNA-binding</keyword>
<evidence type="ECO:0000256" key="2">
    <source>
        <dbReference type="ARBA" id="ARBA00023125"/>
    </source>
</evidence>
<evidence type="ECO:0000313" key="6">
    <source>
        <dbReference type="EMBL" id="MCF2870339.1"/>
    </source>
</evidence>
<dbReference type="InterPro" id="IPR009057">
    <property type="entry name" value="Homeodomain-like_sf"/>
</dbReference>
<dbReference type="InterPro" id="IPR018062">
    <property type="entry name" value="HTH_AraC-typ_CS"/>
</dbReference>
<keyword evidence="4" id="KW-0472">Membrane</keyword>
<dbReference type="Proteomes" id="UP001200557">
    <property type="component" value="Unassembled WGS sequence"/>
</dbReference>
<keyword evidence="4" id="KW-0812">Transmembrane</keyword>
<dbReference type="Gene3D" id="1.10.10.60">
    <property type="entry name" value="Homeodomain-like"/>
    <property type="match status" value="2"/>
</dbReference>
<evidence type="ECO:0000259" key="5">
    <source>
        <dbReference type="PROSITE" id="PS01124"/>
    </source>
</evidence>
<feature type="transmembrane region" description="Helical" evidence="4">
    <location>
        <begin position="37"/>
        <end position="57"/>
    </location>
</feature>
<accession>A0ABS9CU27</accession>
<feature type="transmembrane region" description="Helical" evidence="4">
    <location>
        <begin position="144"/>
        <end position="170"/>
    </location>
</feature>